<feature type="transmembrane region" description="Helical" evidence="1">
    <location>
        <begin position="84"/>
        <end position="101"/>
    </location>
</feature>
<feature type="transmembrane region" description="Helical" evidence="1">
    <location>
        <begin position="58"/>
        <end position="78"/>
    </location>
</feature>
<keyword evidence="4" id="KW-1185">Reference proteome</keyword>
<feature type="transmembrane region" description="Helical" evidence="1">
    <location>
        <begin position="34"/>
        <end position="51"/>
    </location>
</feature>
<name>A0ABY4RLD8_9BACL</name>
<sequence length="106" mass="12085">MAVKNLLAALIGLLFVFAPHWIQFAHESAVVTSVVFGSIQFIASLFAFYLKKPGWNSWFNWLSMLSGIWFVIFPFAYLSGLAEYIIYIALGITTVMLNYYTMNEDL</sequence>
<keyword evidence="1" id="KW-1133">Transmembrane helix</keyword>
<dbReference type="RefSeq" id="WP_249865022.1">
    <property type="nucleotide sequence ID" value="NZ_CP027059.1"/>
</dbReference>
<evidence type="ECO:0000313" key="3">
    <source>
        <dbReference type="EMBL" id="UQZ82943.1"/>
    </source>
</evidence>
<reference evidence="3" key="1">
    <citation type="submission" date="2018-02" db="EMBL/GenBank/DDBJ databases">
        <authorList>
            <person name="Kim S.-K."/>
            <person name="Jung H.-I."/>
            <person name="Lee S.-W."/>
        </authorList>
    </citation>
    <scope>NUCLEOTIDE SEQUENCE</scope>
    <source>
        <strain evidence="3">SK3146</strain>
    </source>
</reference>
<organism evidence="3 4">
    <name type="scientific">Paenibacillus konkukensis</name>
    <dbReference type="NCBI Taxonomy" id="2020716"/>
    <lineage>
        <taxon>Bacteria</taxon>
        <taxon>Bacillati</taxon>
        <taxon>Bacillota</taxon>
        <taxon>Bacilli</taxon>
        <taxon>Bacillales</taxon>
        <taxon>Paenibacillaceae</taxon>
        <taxon>Paenibacillus</taxon>
    </lineage>
</organism>
<dbReference type="InterPro" id="IPR005530">
    <property type="entry name" value="SPW"/>
</dbReference>
<keyword evidence="1" id="KW-0472">Membrane</keyword>
<accession>A0ABY4RLD8</accession>
<feature type="domain" description="SPW repeat-containing integral membrane" evidence="2">
    <location>
        <begin position="4"/>
        <end position="98"/>
    </location>
</feature>
<evidence type="ECO:0000259" key="2">
    <source>
        <dbReference type="Pfam" id="PF03779"/>
    </source>
</evidence>
<keyword evidence="1" id="KW-0812">Transmembrane</keyword>
<dbReference type="EMBL" id="CP027059">
    <property type="protein sequence ID" value="UQZ82943.1"/>
    <property type="molecule type" value="Genomic_DNA"/>
</dbReference>
<dbReference type="Proteomes" id="UP001057134">
    <property type="component" value="Chromosome"/>
</dbReference>
<evidence type="ECO:0000313" key="4">
    <source>
        <dbReference type="Proteomes" id="UP001057134"/>
    </source>
</evidence>
<protein>
    <recommendedName>
        <fullName evidence="2">SPW repeat-containing integral membrane domain-containing protein</fullName>
    </recommendedName>
</protein>
<reference evidence="3" key="2">
    <citation type="journal article" date="2021" name="J Anim Sci Technol">
        <title>Complete genome sequence of Paenibacillus konkukensis sp. nov. SK3146 as a potential probiotic strain.</title>
        <authorList>
            <person name="Jung H.I."/>
            <person name="Park S."/>
            <person name="Niu K.M."/>
            <person name="Lee S.W."/>
            <person name="Kothari D."/>
            <person name="Yi K.J."/>
            <person name="Kim S.K."/>
        </authorList>
    </citation>
    <scope>NUCLEOTIDE SEQUENCE</scope>
    <source>
        <strain evidence="3">SK3146</strain>
    </source>
</reference>
<proteinExistence type="predicted"/>
<dbReference type="Pfam" id="PF03779">
    <property type="entry name" value="SPW"/>
    <property type="match status" value="1"/>
</dbReference>
<gene>
    <name evidence="3" type="ORF">SK3146_02103</name>
</gene>
<evidence type="ECO:0000256" key="1">
    <source>
        <dbReference type="SAM" id="Phobius"/>
    </source>
</evidence>